<dbReference type="Proteomes" id="UP001479436">
    <property type="component" value="Unassembled WGS sequence"/>
</dbReference>
<comment type="caution">
    <text evidence="1">The sequence shown here is derived from an EMBL/GenBank/DDBJ whole genome shotgun (WGS) entry which is preliminary data.</text>
</comment>
<reference evidence="1 2" key="1">
    <citation type="submission" date="2023-04" db="EMBL/GenBank/DDBJ databases">
        <title>Genome of Basidiobolus ranarum AG-B5.</title>
        <authorList>
            <person name="Stajich J.E."/>
            <person name="Carter-House D."/>
            <person name="Gryganskyi A."/>
        </authorList>
    </citation>
    <scope>NUCLEOTIDE SEQUENCE [LARGE SCALE GENOMIC DNA]</scope>
    <source>
        <strain evidence="1 2">AG-B5</strain>
    </source>
</reference>
<evidence type="ECO:0000313" key="1">
    <source>
        <dbReference type="EMBL" id="KAK9701569.1"/>
    </source>
</evidence>
<name>A0ABR2VUF1_9FUNG</name>
<accession>A0ABR2VUF1</accession>
<keyword evidence="2" id="KW-1185">Reference proteome</keyword>
<organism evidence="1 2">
    <name type="scientific">Basidiobolus ranarum</name>
    <dbReference type="NCBI Taxonomy" id="34480"/>
    <lineage>
        <taxon>Eukaryota</taxon>
        <taxon>Fungi</taxon>
        <taxon>Fungi incertae sedis</taxon>
        <taxon>Zoopagomycota</taxon>
        <taxon>Entomophthoromycotina</taxon>
        <taxon>Basidiobolomycetes</taxon>
        <taxon>Basidiobolales</taxon>
        <taxon>Basidiobolaceae</taxon>
        <taxon>Basidiobolus</taxon>
    </lineage>
</organism>
<proteinExistence type="predicted"/>
<protein>
    <submittedName>
        <fullName evidence="1">Uncharacterized protein</fullName>
    </submittedName>
</protein>
<gene>
    <name evidence="1" type="ORF">K7432_011643</name>
</gene>
<sequence>MRAIKTKGKCSPENDIVDGSSYSVTTIKKCPCTATVSEEALLVKLCGYICHQRSPKLVYPYRILYWN</sequence>
<evidence type="ECO:0000313" key="2">
    <source>
        <dbReference type="Proteomes" id="UP001479436"/>
    </source>
</evidence>
<dbReference type="EMBL" id="JASJQH010007799">
    <property type="protein sequence ID" value="KAK9701569.1"/>
    <property type="molecule type" value="Genomic_DNA"/>
</dbReference>